<evidence type="ECO:0000256" key="11">
    <source>
        <dbReference type="ARBA" id="ARBA00022881"/>
    </source>
</evidence>
<dbReference type="PANTHER" id="PTHR43152">
    <property type="entry name" value="UVRABC SYSTEM PROTEIN A"/>
    <property type="match status" value="1"/>
</dbReference>
<keyword evidence="2 18" id="KW-0963">Cytoplasm</keyword>
<dbReference type="GO" id="GO:0006289">
    <property type="term" value="P:nucleotide-excision repair"/>
    <property type="evidence" value="ECO:0007669"/>
    <property type="project" value="UniProtKB-UniRule"/>
</dbReference>
<dbReference type="Gene3D" id="3.30.1490.20">
    <property type="entry name" value="ATP-grasp fold, A domain"/>
    <property type="match status" value="1"/>
</dbReference>
<keyword evidence="5 18" id="KW-0547">Nucleotide-binding</keyword>
<feature type="binding site" evidence="18">
    <location>
        <begin position="653"/>
        <end position="660"/>
    </location>
    <ligand>
        <name>ATP</name>
        <dbReference type="ChEBI" id="CHEBI:30616"/>
    </ligand>
</feature>
<keyword evidence="8 18" id="KW-0863">Zinc-finger</keyword>
<evidence type="ECO:0000256" key="15">
    <source>
        <dbReference type="ARBA" id="ARBA00038000"/>
    </source>
</evidence>
<dbReference type="Gene3D" id="3.40.50.300">
    <property type="entry name" value="P-loop containing nucleotide triphosphate hydrolases"/>
    <property type="match status" value="2"/>
</dbReference>
<dbReference type="Gene3D" id="1.20.1580.10">
    <property type="entry name" value="ABC transporter ATPase like domain"/>
    <property type="match status" value="2"/>
</dbReference>
<evidence type="ECO:0000313" key="21">
    <source>
        <dbReference type="Proteomes" id="UP000182126"/>
    </source>
</evidence>
<dbReference type="InterPro" id="IPR004602">
    <property type="entry name" value="UvrA"/>
</dbReference>
<comment type="subunit">
    <text evidence="18">Forms a heterotetramer with UvrB during the search for lesions.</text>
</comment>
<dbReference type="SUPFAM" id="SSF52540">
    <property type="entry name" value="P-loop containing nucleoside triphosphate hydrolases"/>
    <property type="match status" value="2"/>
</dbReference>
<dbReference type="PROSITE" id="PS50893">
    <property type="entry name" value="ABC_TRANSPORTER_2"/>
    <property type="match status" value="1"/>
</dbReference>
<dbReference type="AlphaFoldDB" id="A0A1H1NAL6"/>
<evidence type="ECO:0000259" key="19">
    <source>
        <dbReference type="PROSITE" id="PS50893"/>
    </source>
</evidence>
<keyword evidence="11 18" id="KW-0267">Excision nuclease</keyword>
<dbReference type="PANTHER" id="PTHR43152:SF3">
    <property type="entry name" value="UVRABC SYSTEM PROTEIN A"/>
    <property type="match status" value="1"/>
</dbReference>
<keyword evidence="9 18" id="KW-0862">Zinc</keyword>
<dbReference type="Proteomes" id="UP000182126">
    <property type="component" value="Chromosome I"/>
</dbReference>
<dbReference type="EMBL" id="LT629770">
    <property type="protein sequence ID" value="SDR96026.1"/>
    <property type="molecule type" value="Genomic_DNA"/>
</dbReference>
<dbReference type="GO" id="GO:0009380">
    <property type="term" value="C:excinuclease repair complex"/>
    <property type="evidence" value="ECO:0007669"/>
    <property type="project" value="InterPro"/>
</dbReference>
<evidence type="ECO:0000256" key="13">
    <source>
        <dbReference type="ARBA" id="ARBA00023204"/>
    </source>
</evidence>
<keyword evidence="13 18" id="KW-0234">DNA repair</keyword>
<organism evidence="20 21">
    <name type="scientific">Microbacterium paraoxydans</name>
    <dbReference type="NCBI Taxonomy" id="199592"/>
    <lineage>
        <taxon>Bacteria</taxon>
        <taxon>Bacillati</taxon>
        <taxon>Actinomycetota</taxon>
        <taxon>Actinomycetes</taxon>
        <taxon>Micrococcales</taxon>
        <taxon>Microbacteriaceae</taxon>
        <taxon>Microbacterium</taxon>
    </lineage>
</organism>
<dbReference type="Gene3D" id="1.10.8.280">
    <property type="entry name" value="ABC transporter ATPase domain-like"/>
    <property type="match status" value="1"/>
</dbReference>
<evidence type="ECO:0000256" key="2">
    <source>
        <dbReference type="ARBA" id="ARBA00022490"/>
    </source>
</evidence>
<evidence type="ECO:0000256" key="8">
    <source>
        <dbReference type="ARBA" id="ARBA00022771"/>
    </source>
</evidence>
<evidence type="ECO:0000313" key="20">
    <source>
        <dbReference type="EMBL" id="SDR96026.1"/>
    </source>
</evidence>
<keyword evidence="6 18" id="KW-0227">DNA damage</keyword>
<dbReference type="GO" id="GO:0009381">
    <property type="term" value="F:excinuclease ABC activity"/>
    <property type="evidence" value="ECO:0007669"/>
    <property type="project" value="UniProtKB-UniRule"/>
</dbReference>
<dbReference type="GO" id="GO:0003677">
    <property type="term" value="F:DNA binding"/>
    <property type="evidence" value="ECO:0007669"/>
    <property type="project" value="UniProtKB-UniRule"/>
</dbReference>
<dbReference type="InterPro" id="IPR027417">
    <property type="entry name" value="P-loop_NTPase"/>
</dbReference>
<dbReference type="FunFam" id="1.20.1580.10:FF:000001">
    <property type="entry name" value="UvrABC system protein A"/>
    <property type="match status" value="2"/>
</dbReference>
<evidence type="ECO:0000256" key="17">
    <source>
        <dbReference type="ARBA" id="ARBA00042156"/>
    </source>
</evidence>
<evidence type="ECO:0000256" key="12">
    <source>
        <dbReference type="ARBA" id="ARBA00023125"/>
    </source>
</evidence>
<dbReference type="GeneID" id="36299674"/>
<dbReference type="FunFam" id="1.20.1580.10:FF:000002">
    <property type="entry name" value="UvrABC system protein A"/>
    <property type="match status" value="1"/>
</dbReference>
<evidence type="ECO:0000256" key="3">
    <source>
        <dbReference type="ARBA" id="ARBA00022723"/>
    </source>
</evidence>
<proteinExistence type="inferred from homology"/>
<dbReference type="InterPro" id="IPR017871">
    <property type="entry name" value="ABC_transporter-like_CS"/>
</dbReference>
<dbReference type="InterPro" id="IPR003439">
    <property type="entry name" value="ABC_transporter-like_ATP-bd"/>
</dbReference>
<evidence type="ECO:0000256" key="14">
    <source>
        <dbReference type="ARBA" id="ARBA00023236"/>
    </source>
</evidence>
<evidence type="ECO:0000256" key="10">
    <source>
        <dbReference type="ARBA" id="ARBA00022840"/>
    </source>
</evidence>
<reference evidence="20 21" key="1">
    <citation type="submission" date="2016-10" db="EMBL/GenBank/DDBJ databases">
        <authorList>
            <person name="de Groot N.N."/>
        </authorList>
    </citation>
    <scope>NUCLEOTIDE SEQUENCE [LARGE SCALE GENOMIC DNA]</scope>
    <source>
        <strain evidence="20 21">DSM 15019</strain>
    </source>
</reference>
<dbReference type="eggNOG" id="COG0178">
    <property type="taxonomic scope" value="Bacteria"/>
</dbReference>
<comment type="subcellular location">
    <subcellularLocation>
        <location evidence="1 18">Cytoplasm</location>
    </subcellularLocation>
</comment>
<keyword evidence="4 18" id="KW-0677">Repeat</keyword>
<name>A0A1H1NAL6_9MICO</name>
<evidence type="ECO:0000256" key="4">
    <source>
        <dbReference type="ARBA" id="ARBA00022737"/>
    </source>
</evidence>
<gene>
    <name evidence="18" type="primary">uvrA</name>
    <name evidence="20" type="ORF">SAMN04489809_0757</name>
</gene>
<comment type="similarity">
    <text evidence="15 18">Belongs to the ABC transporter superfamily. UvrA family.</text>
</comment>
<dbReference type="GO" id="GO:0009432">
    <property type="term" value="P:SOS response"/>
    <property type="evidence" value="ECO:0007669"/>
    <property type="project" value="UniProtKB-UniRule"/>
</dbReference>
<dbReference type="NCBIfam" id="TIGR00630">
    <property type="entry name" value="uvra"/>
    <property type="match status" value="1"/>
</dbReference>
<evidence type="ECO:0000256" key="9">
    <source>
        <dbReference type="ARBA" id="ARBA00022833"/>
    </source>
</evidence>
<evidence type="ECO:0000256" key="16">
    <source>
        <dbReference type="ARBA" id="ARBA00039316"/>
    </source>
</evidence>
<dbReference type="InterPro" id="IPR013815">
    <property type="entry name" value="ATP_grasp_subdomain_1"/>
</dbReference>
<dbReference type="GO" id="GO:0005737">
    <property type="term" value="C:cytoplasm"/>
    <property type="evidence" value="ECO:0007669"/>
    <property type="project" value="UniProtKB-SubCell"/>
</dbReference>
<dbReference type="InterPro" id="IPR041102">
    <property type="entry name" value="UvrA_inter"/>
</dbReference>
<dbReference type="Pfam" id="PF17755">
    <property type="entry name" value="UvrA_DNA-bind"/>
    <property type="match status" value="1"/>
</dbReference>
<dbReference type="NCBIfam" id="NF001503">
    <property type="entry name" value="PRK00349.1"/>
    <property type="match status" value="1"/>
</dbReference>
<sequence length="962" mass="105700">MPIVPVASPGKLSVRGARVHNLKNVDIDIPRDSLVVFTGLSGSGKSSLAFDTIFAEGQRRYVESLSAYARQFLGQVDRPDVDFIEGLSPAVSIDQKSTNRNPRSTVGTITEIYDYMRLLWARIGVPHCPVCGEKIQRQTVQQIADQLMELPERTRYQVVAPIVSQKKGEFVDLFRELGAKGYSRAIVDGELIQLAEPPTLKKSYKHDIAVVVDRLVASPDILGRVTDSVETALGLAGGVVQINYVDGEGDDAWQTFSEKLACPNGHALTLTEIEPRTFSFNAPFGACPACSGLGTRMSVDVDLMLGDEDLSIREGVIIPWTTQGKGLFQYYERLLEGLSRDLDFSLDTPWRELHSDVKEAVLRGENYKVTVKWKNRYGREMRYASGFEGVVPYIERQYLQAESDTQRSRWGEYLREVPCPVCNGDRLKPEVLAVQVHGHSIAEVSHLSLADARAFMEKLHLTDREAKIAAQVLREIRLRLDFLLQVGLSYLNLSRSAGSLSGGEAQRIRLATQIGSGLTGVLYVLDEPSIGLHQRDNRRLIETLLTLRDLGNTLIVVEHDEETIEAADWVVDIGPGAGVNGGAVVHSGPYSALLADTDSMTGDYLSGRREIPMPAKRRKIDKKRMLSVVGARANNLRNVTADFPLGVLTAVTGVSGSGKSSLVNDILYQVLASRLNGARTVPGKHTRVTGLDNLDKVVHVDQAPIGRTPRSNPATYTGVFDRIRTLFSETPEAKVRGYQPGRFSFNVKGGRCEACSGDGTIKIEMNFLPDVYVDCEVCHGKRYNRDTLAVHYKGKNIAEVLEMPIEEAAEFFEPIQAIHRYMKTLVDVGLGYVRLGQSATTLSGGEAQRVKLATELQRRSNGRSIYVLDEPTTGLHFEDVRKLLEVLNGLVDKGNTVIVIEHNLDVIKSADWVIDLGPEGGSGGGTILATGTPEQIARVEESHTGQFLAEILGEGRSARKAS</sequence>
<feature type="zinc finger region" description="C4-type" evidence="18">
    <location>
        <begin position="752"/>
        <end position="778"/>
    </location>
</feature>
<feature type="binding site" evidence="18">
    <location>
        <begin position="39"/>
        <end position="46"/>
    </location>
    <ligand>
        <name>ATP</name>
        <dbReference type="ChEBI" id="CHEBI:30616"/>
    </ligand>
</feature>
<keyword evidence="7 18" id="KW-0228">DNA excision</keyword>
<keyword evidence="10 18" id="KW-0067">ATP-binding</keyword>
<comment type="caution">
    <text evidence="18">Lacks conserved residue(s) required for the propagation of feature annotation.</text>
</comment>
<protein>
    <recommendedName>
        <fullName evidence="16 18">UvrABC system protein A</fullName>
        <shortName evidence="18">UvrA protein</shortName>
    </recommendedName>
    <alternativeName>
        <fullName evidence="17 18">Excinuclease ABC subunit A</fullName>
    </alternativeName>
</protein>
<accession>A0A1H1NAL6</accession>
<dbReference type="PROSITE" id="PS00211">
    <property type="entry name" value="ABC_TRANSPORTER_1"/>
    <property type="match status" value="2"/>
</dbReference>
<evidence type="ECO:0000256" key="1">
    <source>
        <dbReference type="ARBA" id="ARBA00004496"/>
    </source>
</evidence>
<evidence type="ECO:0000256" key="6">
    <source>
        <dbReference type="ARBA" id="ARBA00022763"/>
    </source>
</evidence>
<dbReference type="Pfam" id="PF17760">
    <property type="entry name" value="UvrA_inter"/>
    <property type="match status" value="1"/>
</dbReference>
<dbReference type="GO" id="GO:0008270">
    <property type="term" value="F:zinc ion binding"/>
    <property type="evidence" value="ECO:0007669"/>
    <property type="project" value="UniProtKB-UniRule"/>
</dbReference>
<feature type="domain" description="ABC transporter" evidence="19">
    <location>
        <begin position="615"/>
        <end position="949"/>
    </location>
</feature>
<dbReference type="InterPro" id="IPR041552">
    <property type="entry name" value="UvrA_DNA-bd"/>
</dbReference>
<evidence type="ECO:0000256" key="5">
    <source>
        <dbReference type="ARBA" id="ARBA00022741"/>
    </source>
</evidence>
<dbReference type="HAMAP" id="MF_00205">
    <property type="entry name" value="UvrA"/>
    <property type="match status" value="1"/>
</dbReference>
<evidence type="ECO:0000256" key="7">
    <source>
        <dbReference type="ARBA" id="ARBA00022769"/>
    </source>
</evidence>
<dbReference type="GO" id="GO:0016887">
    <property type="term" value="F:ATP hydrolysis activity"/>
    <property type="evidence" value="ECO:0007669"/>
    <property type="project" value="InterPro"/>
</dbReference>
<comment type="function">
    <text evidence="18">The UvrABC repair system catalyzes the recognition and processing of DNA lesions. UvrA is an ATPase and a DNA-binding protein. A damage recognition complex composed of 2 UvrA and 2 UvrB subunits scans DNA for abnormalities. When the presence of a lesion has been verified by UvrB, the UvrA molecules dissociate.</text>
</comment>
<keyword evidence="14 18" id="KW-0742">SOS response</keyword>
<dbReference type="GO" id="GO:0005524">
    <property type="term" value="F:ATP binding"/>
    <property type="evidence" value="ECO:0007669"/>
    <property type="project" value="UniProtKB-UniRule"/>
</dbReference>
<dbReference type="CDD" id="cd03270">
    <property type="entry name" value="ABC_UvrA_I"/>
    <property type="match status" value="1"/>
</dbReference>
<keyword evidence="12 18" id="KW-0238">DNA-binding</keyword>
<evidence type="ECO:0000256" key="18">
    <source>
        <dbReference type="HAMAP-Rule" id="MF_00205"/>
    </source>
</evidence>
<keyword evidence="3 18" id="KW-0479">Metal-binding</keyword>
<dbReference type="CDD" id="cd03271">
    <property type="entry name" value="ABC_UvrA_II"/>
    <property type="match status" value="1"/>
</dbReference>
<dbReference type="RefSeq" id="WP_060921194.1">
    <property type="nucleotide sequence ID" value="NZ_CBDRLF010000003.1"/>
</dbReference>